<dbReference type="AlphaFoldDB" id="A0A327NEK0"/>
<protein>
    <recommendedName>
        <fullName evidence="3">Outer membrane beta-barrel protein</fullName>
    </recommendedName>
</protein>
<evidence type="ECO:0000313" key="2">
    <source>
        <dbReference type="Proteomes" id="UP000249016"/>
    </source>
</evidence>
<evidence type="ECO:0000313" key="1">
    <source>
        <dbReference type="EMBL" id="RAI73547.1"/>
    </source>
</evidence>
<proteinExistence type="predicted"/>
<reference evidence="1 2" key="1">
    <citation type="submission" date="2018-06" db="EMBL/GenBank/DDBJ databases">
        <title>Spirosoma sp. HMF3257 Genome sequencing and assembly.</title>
        <authorList>
            <person name="Kang H."/>
            <person name="Cha I."/>
            <person name="Kim H."/>
            <person name="Kang J."/>
            <person name="Joh K."/>
        </authorList>
    </citation>
    <scope>NUCLEOTIDE SEQUENCE [LARGE SCALE GENOMIC DNA]</scope>
    <source>
        <strain evidence="1 2">HMF3257</strain>
    </source>
</reference>
<keyword evidence="2" id="KW-1185">Reference proteome</keyword>
<dbReference type="Proteomes" id="UP000249016">
    <property type="component" value="Unassembled WGS sequence"/>
</dbReference>
<comment type="caution">
    <text evidence="1">The sequence shown here is derived from an EMBL/GenBank/DDBJ whole genome shotgun (WGS) entry which is preliminary data.</text>
</comment>
<accession>A0A327NEK0</accession>
<gene>
    <name evidence="1" type="ORF">HMF3257_02300</name>
</gene>
<organism evidence="1 2">
    <name type="scientific">Spirosoma telluris</name>
    <dbReference type="NCBI Taxonomy" id="2183553"/>
    <lineage>
        <taxon>Bacteria</taxon>
        <taxon>Pseudomonadati</taxon>
        <taxon>Bacteroidota</taxon>
        <taxon>Cytophagia</taxon>
        <taxon>Cytophagales</taxon>
        <taxon>Cytophagaceae</taxon>
        <taxon>Spirosoma</taxon>
    </lineage>
</organism>
<evidence type="ECO:0008006" key="3">
    <source>
        <dbReference type="Google" id="ProtNLM"/>
    </source>
</evidence>
<name>A0A327NEK0_9BACT</name>
<dbReference type="EMBL" id="QLII01000001">
    <property type="protein sequence ID" value="RAI73547.1"/>
    <property type="molecule type" value="Genomic_DNA"/>
</dbReference>
<sequence>MNDLFYTLVMHSQTVALNQVSAFYTRQSDTRRVGFSFLYRFGKEANACKRNTVGSAEDEKQRTN</sequence>